<dbReference type="Proteomes" id="UP001139648">
    <property type="component" value="Unassembled WGS sequence"/>
</dbReference>
<keyword evidence="2" id="KW-1185">Reference proteome</keyword>
<name>A0A9X2G930_9ACTN</name>
<proteinExistence type="predicted"/>
<accession>A0A9X2G930</accession>
<dbReference type="RefSeq" id="WP_253740054.1">
    <property type="nucleotide sequence ID" value="NZ_BAABKA010000051.1"/>
</dbReference>
<reference evidence="1" key="1">
    <citation type="submission" date="2022-06" db="EMBL/GenBank/DDBJ databases">
        <title>Sequencing the genomes of 1000 actinobacteria strains.</title>
        <authorList>
            <person name="Klenk H.-P."/>
        </authorList>
    </citation>
    <scope>NUCLEOTIDE SEQUENCE</scope>
    <source>
        <strain evidence="1">DSM 46694</strain>
    </source>
</reference>
<organism evidence="1 2">
    <name type="scientific">Nonomuraea thailandensis</name>
    <dbReference type="NCBI Taxonomy" id="1188745"/>
    <lineage>
        <taxon>Bacteria</taxon>
        <taxon>Bacillati</taxon>
        <taxon>Actinomycetota</taxon>
        <taxon>Actinomycetes</taxon>
        <taxon>Streptosporangiales</taxon>
        <taxon>Streptosporangiaceae</taxon>
        <taxon>Nonomuraea</taxon>
    </lineage>
</organism>
<protein>
    <submittedName>
        <fullName evidence="1">Uncharacterized protein</fullName>
    </submittedName>
</protein>
<evidence type="ECO:0000313" key="1">
    <source>
        <dbReference type="EMBL" id="MCP2353505.1"/>
    </source>
</evidence>
<comment type="caution">
    <text evidence="1">The sequence shown here is derived from an EMBL/GenBank/DDBJ whole genome shotgun (WGS) entry which is preliminary data.</text>
</comment>
<dbReference type="AlphaFoldDB" id="A0A9X2G930"/>
<sequence>MDLVTPLRNTGTIIRPWRVSRFGQAGGMSRLATVTMIRRKGTPFRAIGKDHTDAAVSGVGEGGAGAFDDLGVDSSGGDVPVWADELWQGGGMGAVETHFEDARSAWPR</sequence>
<gene>
    <name evidence="1" type="ORF">HD597_000525</name>
</gene>
<dbReference type="EMBL" id="JAMZEB010000001">
    <property type="protein sequence ID" value="MCP2353505.1"/>
    <property type="molecule type" value="Genomic_DNA"/>
</dbReference>
<evidence type="ECO:0000313" key="2">
    <source>
        <dbReference type="Proteomes" id="UP001139648"/>
    </source>
</evidence>